<dbReference type="AlphaFoldDB" id="A0A1Y5TBR9"/>
<dbReference type="RefSeq" id="WP_085865588.1">
    <property type="nucleotide sequence ID" value="NZ_FWFT01000006.1"/>
</dbReference>
<evidence type="ECO:0000259" key="2">
    <source>
        <dbReference type="Pfam" id="PF13202"/>
    </source>
</evidence>
<sequence>MTNLMKTLIASAAVATLGTAALADGHSKFGDFDPNRAVLDPTMDQNDDGEITIDELIEMNMMVFDTDGNGAIDADERGEAEQFLEAALNR</sequence>
<dbReference type="InterPro" id="IPR011992">
    <property type="entry name" value="EF-hand-dom_pair"/>
</dbReference>
<dbReference type="InterPro" id="IPR018247">
    <property type="entry name" value="EF_Hand_1_Ca_BS"/>
</dbReference>
<accession>A0A1Y5TBR9</accession>
<dbReference type="Pfam" id="PF13202">
    <property type="entry name" value="EF-hand_5"/>
    <property type="match status" value="2"/>
</dbReference>
<feature type="signal peptide" evidence="1">
    <location>
        <begin position="1"/>
        <end position="23"/>
    </location>
</feature>
<feature type="chain" id="PRO_5013187246" description="EF-hand domain-containing protein" evidence="1">
    <location>
        <begin position="24"/>
        <end position="90"/>
    </location>
</feature>
<dbReference type="Proteomes" id="UP000193623">
    <property type="component" value="Unassembled WGS sequence"/>
</dbReference>
<dbReference type="OrthoDB" id="5470953at2"/>
<dbReference type="PROSITE" id="PS00018">
    <property type="entry name" value="EF_HAND_1"/>
    <property type="match status" value="1"/>
</dbReference>
<dbReference type="InterPro" id="IPR002048">
    <property type="entry name" value="EF_hand_dom"/>
</dbReference>
<keyword evidence="4" id="KW-1185">Reference proteome</keyword>
<evidence type="ECO:0000313" key="4">
    <source>
        <dbReference type="Proteomes" id="UP000193623"/>
    </source>
</evidence>
<reference evidence="3 4" key="1">
    <citation type="submission" date="2017-03" db="EMBL/GenBank/DDBJ databases">
        <authorList>
            <person name="Afonso C.L."/>
            <person name="Miller P.J."/>
            <person name="Scott M.A."/>
            <person name="Spackman E."/>
            <person name="Goraichik I."/>
            <person name="Dimitrov K.M."/>
            <person name="Suarez D.L."/>
            <person name="Swayne D.E."/>
        </authorList>
    </citation>
    <scope>NUCLEOTIDE SEQUENCE [LARGE SCALE GENOMIC DNA]</scope>
    <source>
        <strain evidence="3 4">CECT 8397</strain>
    </source>
</reference>
<proteinExistence type="predicted"/>
<dbReference type="GO" id="GO:0005509">
    <property type="term" value="F:calcium ion binding"/>
    <property type="evidence" value="ECO:0007669"/>
    <property type="project" value="InterPro"/>
</dbReference>
<dbReference type="SUPFAM" id="SSF47473">
    <property type="entry name" value="EF-hand"/>
    <property type="match status" value="1"/>
</dbReference>
<evidence type="ECO:0000313" key="3">
    <source>
        <dbReference type="EMBL" id="SLN60196.1"/>
    </source>
</evidence>
<name>A0A1Y5TBR9_9RHOB</name>
<feature type="domain" description="EF-hand" evidence="2">
    <location>
        <begin position="63"/>
        <end position="76"/>
    </location>
</feature>
<feature type="domain" description="EF-hand" evidence="2">
    <location>
        <begin position="43"/>
        <end position="59"/>
    </location>
</feature>
<evidence type="ECO:0000256" key="1">
    <source>
        <dbReference type="SAM" id="SignalP"/>
    </source>
</evidence>
<gene>
    <name evidence="3" type="ORF">PSJ8397_03209</name>
</gene>
<dbReference type="EMBL" id="FWFT01000006">
    <property type="protein sequence ID" value="SLN60196.1"/>
    <property type="molecule type" value="Genomic_DNA"/>
</dbReference>
<keyword evidence="1" id="KW-0732">Signal</keyword>
<protein>
    <recommendedName>
        <fullName evidence="2">EF-hand domain-containing protein</fullName>
    </recommendedName>
</protein>
<organism evidence="3 4">
    <name type="scientific">Pseudooctadecabacter jejudonensis</name>
    <dbReference type="NCBI Taxonomy" id="1391910"/>
    <lineage>
        <taxon>Bacteria</taxon>
        <taxon>Pseudomonadati</taxon>
        <taxon>Pseudomonadota</taxon>
        <taxon>Alphaproteobacteria</taxon>
        <taxon>Rhodobacterales</taxon>
        <taxon>Paracoccaceae</taxon>
        <taxon>Pseudooctadecabacter</taxon>
    </lineage>
</organism>
<dbReference type="Gene3D" id="1.10.238.10">
    <property type="entry name" value="EF-hand"/>
    <property type="match status" value="1"/>
</dbReference>